<dbReference type="EMBL" id="PYOC01000001">
    <property type="protein sequence ID" value="PSV49274.1"/>
    <property type="molecule type" value="Genomic_DNA"/>
</dbReference>
<dbReference type="SUPFAM" id="SSF56519">
    <property type="entry name" value="Penicillin binding protein dimerisation domain"/>
    <property type="match status" value="1"/>
</dbReference>
<dbReference type="AlphaFoldDB" id="A0A2T3LD23"/>
<evidence type="ECO:0000256" key="11">
    <source>
        <dbReference type="ARBA" id="ARBA00022989"/>
    </source>
</evidence>
<dbReference type="GO" id="GO:0005886">
    <property type="term" value="C:plasma membrane"/>
    <property type="evidence" value="ECO:0007669"/>
    <property type="project" value="UniProtKB-SubCell"/>
</dbReference>
<comment type="similarity">
    <text evidence="14">Belongs to the transpeptidase family. MrdA subfamily.</text>
</comment>
<comment type="pathway">
    <text evidence="14">Cell wall biogenesis; peptidoglycan biosynthesis.</text>
</comment>
<dbReference type="GO" id="GO:0009252">
    <property type="term" value="P:peptidoglycan biosynthetic process"/>
    <property type="evidence" value="ECO:0007669"/>
    <property type="project" value="UniProtKB-UniRule"/>
</dbReference>
<evidence type="ECO:0000259" key="16">
    <source>
        <dbReference type="Pfam" id="PF03717"/>
    </source>
</evidence>
<keyword evidence="7 14" id="KW-0812">Transmembrane</keyword>
<dbReference type="GO" id="GO:0009002">
    <property type="term" value="F:serine-type D-Ala-D-Ala carboxypeptidase activity"/>
    <property type="evidence" value="ECO:0007669"/>
    <property type="project" value="UniProtKB-UniRule"/>
</dbReference>
<keyword evidence="5 14" id="KW-0121">Carboxypeptidase</keyword>
<dbReference type="UniPathway" id="UPA00219"/>
<dbReference type="InterPro" id="IPR050515">
    <property type="entry name" value="Beta-lactam/transpept"/>
</dbReference>
<comment type="caution">
    <text evidence="14">Lacks conserved residue(s) required for the propagation of feature annotation.</text>
</comment>
<keyword evidence="6 14" id="KW-0645">Protease</keyword>
<dbReference type="InterPro" id="IPR036138">
    <property type="entry name" value="PBP_dimer_sf"/>
</dbReference>
<name>A0A2T3LD23_9GAMM</name>
<evidence type="ECO:0000256" key="6">
    <source>
        <dbReference type="ARBA" id="ARBA00022670"/>
    </source>
</evidence>
<keyword evidence="13 14" id="KW-0961">Cell wall biogenesis/degradation</keyword>
<dbReference type="NCBIfam" id="TIGR03423">
    <property type="entry name" value="pbp2_mrdA"/>
    <property type="match status" value="1"/>
</dbReference>
<evidence type="ECO:0000256" key="8">
    <source>
        <dbReference type="ARBA" id="ARBA00022801"/>
    </source>
</evidence>
<proteinExistence type="inferred from homology"/>
<comment type="subcellular location">
    <subcellularLocation>
        <location evidence="14">Cell inner membrane</location>
        <topology evidence="14">Single-pass membrane protein</topology>
    </subcellularLocation>
    <subcellularLocation>
        <location evidence="2">Cell membrane</location>
    </subcellularLocation>
    <subcellularLocation>
        <location evidence="1">Membrane</location>
        <topology evidence="1">Single-pass membrane protein</topology>
    </subcellularLocation>
</comment>
<dbReference type="HAMAP" id="MF_02081">
    <property type="entry name" value="MrdA_transpept"/>
    <property type="match status" value="1"/>
</dbReference>
<dbReference type="Proteomes" id="UP000241803">
    <property type="component" value="Unassembled WGS sequence"/>
</dbReference>
<accession>A0A2T3LD23</accession>
<feature type="domain" description="Penicillin-binding protein transpeptidase" evidence="15">
    <location>
        <begin position="288"/>
        <end position="625"/>
    </location>
</feature>
<feature type="transmembrane region" description="Helical" evidence="14">
    <location>
        <begin position="20"/>
        <end position="43"/>
    </location>
</feature>
<dbReference type="GO" id="GO:0071555">
    <property type="term" value="P:cell wall organization"/>
    <property type="evidence" value="ECO:0007669"/>
    <property type="project" value="UniProtKB-KW"/>
</dbReference>
<dbReference type="EC" id="3.4.16.4" evidence="14"/>
<evidence type="ECO:0000256" key="1">
    <source>
        <dbReference type="ARBA" id="ARBA00004167"/>
    </source>
</evidence>
<comment type="catalytic activity">
    <reaction evidence="14">
        <text>Preferential cleavage: (Ac)2-L-Lys-D-Ala-|-D-Ala. Also transpeptidation of peptidyl-alanyl moieties that are N-acyl substituents of D-alanine.</text>
        <dbReference type="EC" id="3.4.16.4"/>
    </reaction>
</comment>
<evidence type="ECO:0000256" key="9">
    <source>
        <dbReference type="ARBA" id="ARBA00022960"/>
    </source>
</evidence>
<evidence type="ECO:0000256" key="3">
    <source>
        <dbReference type="ARBA" id="ARBA00022475"/>
    </source>
</evidence>
<evidence type="ECO:0000256" key="7">
    <source>
        <dbReference type="ARBA" id="ARBA00022692"/>
    </source>
</evidence>
<feature type="active site" description="Acyl-ester intermediate" evidence="14">
    <location>
        <position position="347"/>
    </location>
</feature>
<evidence type="ECO:0000256" key="13">
    <source>
        <dbReference type="ARBA" id="ARBA00023316"/>
    </source>
</evidence>
<dbReference type="Gene3D" id="3.30.1390.30">
    <property type="entry name" value="Penicillin-binding protein 2a, domain 3"/>
    <property type="match status" value="1"/>
</dbReference>
<protein>
    <recommendedName>
        <fullName evidence="14">Peptidoglycan D,D-transpeptidase MrdA</fullName>
        <ecNumber evidence="14">3.4.16.4</ecNumber>
    </recommendedName>
    <alternativeName>
        <fullName evidence="14">Penicillin-binding protein 2</fullName>
        <shortName evidence="14">PBP-2</shortName>
    </alternativeName>
</protein>
<keyword evidence="4 14" id="KW-0997">Cell inner membrane</keyword>
<dbReference type="InterPro" id="IPR017790">
    <property type="entry name" value="Penicillin-binding_protein_2"/>
</dbReference>
<feature type="domain" description="Penicillin-binding protein dimerisation" evidence="16">
    <location>
        <begin position="67"/>
        <end position="242"/>
    </location>
</feature>
<dbReference type="GO" id="GO:0006508">
    <property type="term" value="P:proteolysis"/>
    <property type="evidence" value="ECO:0007669"/>
    <property type="project" value="UniProtKB-KW"/>
</dbReference>
<dbReference type="Gene3D" id="3.90.1310.10">
    <property type="entry name" value="Penicillin-binding protein 2a (Domain 2)"/>
    <property type="match status" value="1"/>
</dbReference>
<evidence type="ECO:0000256" key="12">
    <source>
        <dbReference type="ARBA" id="ARBA00023136"/>
    </source>
</evidence>
<evidence type="ECO:0000256" key="10">
    <source>
        <dbReference type="ARBA" id="ARBA00022984"/>
    </source>
</evidence>
<sequence length="686" mass="77627">MSKEKVKVKIRDHQSEMALFTRRAITAFLFMLVGVGVLLTNLYHLQVKNHSQYQARSNNNRIKVIPVEPNRGRIYDRNGVLLAQNTPVYSLELVPEKVHDIDATLASLKSLLGLNESDIAQFQKAMHRTLRTRPVTLIEQMSEVQVAEFSVNQFHYDGVDVDAYLERYYPYSANLTHVLGYVGKINDRDIRRLKEEEKYTNYKATRTIGKLGIERYYEDTLHGQSGYEKVEIDSRGRVVRTLDYVAPISGQDIKLNIDIGLQLYANKQLTIKKENPITHKMEDYHRRGSIVVLDPRDNSVLAMVSSPSYDPNLFVHGISSKRYNALLNDPDHPLLNRTTLGVYPPGSTVKPQIAVAALSEGVISPNTTRNFPGWWRIPHSKSRKFRDDVRWGHGEVNVVKAIEQSVDTFFYQVAYDMGIDRLSIWMNKFGYGEPSGIDINEESTANMPTREWKHAHYHQAWYQGDTIPVGIGQGYWTASPMQIAKATAVVADEGVVHRPHLLKAVMEGGQFEPVLFKDYPRISEAKKQNWDLAKEGMHRVIVSGTARKLFKNLAYEAGGKTGTSQVFGLAKGQKYNSKEVAEHLRDHALFTGFAPLNHPKVLVAIVLENAGWGKYAAPIARNIMDYALVKPTINLDADPSNLPPDQLMTHDGIHVNVHNKTQTTLPKKELAHHKIKVLDSEQVKHS</sequence>
<keyword evidence="18" id="KW-1185">Reference proteome</keyword>
<dbReference type="Gene3D" id="3.40.710.10">
    <property type="entry name" value="DD-peptidase/beta-lactamase superfamily"/>
    <property type="match status" value="1"/>
</dbReference>
<dbReference type="RefSeq" id="WP_107251926.1">
    <property type="nucleotide sequence ID" value="NZ_PYOC01000001.1"/>
</dbReference>
<dbReference type="InterPro" id="IPR001460">
    <property type="entry name" value="PCN-bd_Tpept"/>
</dbReference>
<evidence type="ECO:0000256" key="2">
    <source>
        <dbReference type="ARBA" id="ARBA00004236"/>
    </source>
</evidence>
<keyword evidence="3 14" id="KW-1003">Cell membrane</keyword>
<dbReference type="GO" id="GO:0071972">
    <property type="term" value="F:peptidoglycan L,D-transpeptidase activity"/>
    <property type="evidence" value="ECO:0007669"/>
    <property type="project" value="TreeGrafter"/>
</dbReference>
<keyword evidence="11 14" id="KW-1133">Transmembrane helix</keyword>
<dbReference type="SUPFAM" id="SSF56601">
    <property type="entry name" value="beta-lactamase/transpeptidase-like"/>
    <property type="match status" value="1"/>
</dbReference>
<keyword evidence="8 14" id="KW-0378">Hydrolase</keyword>
<dbReference type="PANTHER" id="PTHR30627">
    <property type="entry name" value="PEPTIDOGLYCAN D,D-TRANSPEPTIDASE"/>
    <property type="match status" value="1"/>
</dbReference>
<dbReference type="GO" id="GO:0008360">
    <property type="term" value="P:regulation of cell shape"/>
    <property type="evidence" value="ECO:0007669"/>
    <property type="project" value="UniProtKB-KW"/>
</dbReference>
<reference evidence="17 18" key="1">
    <citation type="submission" date="2018-03" db="EMBL/GenBank/DDBJ databases">
        <title>Whole genome sequencing of Histamine producing bacteria.</title>
        <authorList>
            <person name="Butler K."/>
        </authorList>
    </citation>
    <scope>NUCLEOTIDE SEQUENCE [LARGE SCALE GENOMIC DNA]</scope>
    <source>
        <strain evidence="17 18">ATCC 19614</strain>
    </source>
</reference>
<comment type="function">
    <text evidence="14">Catalyzes cross-linking of the peptidoglycan cell wall.</text>
</comment>
<evidence type="ECO:0000256" key="14">
    <source>
        <dbReference type="HAMAP-Rule" id="MF_02081"/>
    </source>
</evidence>
<dbReference type="GO" id="GO:0008658">
    <property type="term" value="F:penicillin binding"/>
    <property type="evidence" value="ECO:0007669"/>
    <property type="project" value="UniProtKB-UniRule"/>
</dbReference>
<comment type="caution">
    <text evidence="17">The sequence shown here is derived from an EMBL/GenBank/DDBJ whole genome shotgun (WGS) entry which is preliminary data.</text>
</comment>
<evidence type="ECO:0000259" key="15">
    <source>
        <dbReference type="Pfam" id="PF00905"/>
    </source>
</evidence>
<evidence type="ECO:0000256" key="4">
    <source>
        <dbReference type="ARBA" id="ARBA00022519"/>
    </source>
</evidence>
<keyword evidence="12 14" id="KW-0472">Membrane</keyword>
<evidence type="ECO:0000256" key="5">
    <source>
        <dbReference type="ARBA" id="ARBA00022645"/>
    </source>
</evidence>
<dbReference type="Pfam" id="PF03717">
    <property type="entry name" value="PBP_dimer"/>
    <property type="match status" value="1"/>
</dbReference>
<evidence type="ECO:0000313" key="17">
    <source>
        <dbReference type="EMBL" id="PSV49274.1"/>
    </source>
</evidence>
<evidence type="ECO:0000313" key="18">
    <source>
        <dbReference type="Proteomes" id="UP000241803"/>
    </source>
</evidence>
<dbReference type="PANTHER" id="PTHR30627:SF2">
    <property type="entry name" value="PEPTIDOGLYCAN D,D-TRANSPEPTIDASE MRDA"/>
    <property type="match status" value="1"/>
</dbReference>
<dbReference type="InterPro" id="IPR005311">
    <property type="entry name" value="PBP_dimer"/>
</dbReference>
<dbReference type="InterPro" id="IPR012338">
    <property type="entry name" value="Beta-lactam/transpept-like"/>
</dbReference>
<dbReference type="Pfam" id="PF00905">
    <property type="entry name" value="Transpeptidase"/>
    <property type="match status" value="1"/>
</dbReference>
<keyword evidence="9 14" id="KW-0133">Cell shape</keyword>
<gene>
    <name evidence="14 17" type="primary">mrdA</name>
    <name evidence="17" type="ORF">C9J47_01530</name>
</gene>
<keyword evidence="10 14" id="KW-0573">Peptidoglycan synthesis</keyword>
<organism evidence="17 18">
    <name type="scientific">Photobacterium indicum</name>
    <dbReference type="NCBI Taxonomy" id="81447"/>
    <lineage>
        <taxon>Bacteria</taxon>
        <taxon>Pseudomonadati</taxon>
        <taxon>Pseudomonadota</taxon>
        <taxon>Gammaproteobacteria</taxon>
        <taxon>Vibrionales</taxon>
        <taxon>Vibrionaceae</taxon>
        <taxon>Photobacterium</taxon>
    </lineage>
</organism>